<dbReference type="Pfam" id="PF24160">
    <property type="entry name" value="UVB_sens_C"/>
    <property type="match status" value="1"/>
</dbReference>
<gene>
    <name evidence="5" type="ORF">Vbra_15979</name>
</gene>
<dbReference type="PANTHER" id="PTHR12770:SF20">
    <property type="entry name" value="PROTEIN ROOT UVB SENSITIVE 6"/>
    <property type="match status" value="1"/>
</dbReference>
<evidence type="ECO:0000256" key="1">
    <source>
        <dbReference type="ARBA" id="ARBA00007558"/>
    </source>
</evidence>
<evidence type="ECO:0000259" key="3">
    <source>
        <dbReference type="Pfam" id="PF04884"/>
    </source>
</evidence>
<feature type="domain" description="Root UVB sensitive protein C-terminal" evidence="4">
    <location>
        <begin position="602"/>
        <end position="730"/>
    </location>
</feature>
<dbReference type="InterPro" id="IPR054549">
    <property type="entry name" value="UVB_sens_RUS_dom"/>
</dbReference>
<sequence length="779" mass="85795">MARRRRRRFPTAQRVCGPSLLLTYICFRLCSAFQSLSSRPEFLPSRLTKDLRSKAVIPWRSGSSSRLSSSRLVAFSAASSQLTKLTQTAEDTAADADVPSDPEPPAPCPRVGDIVRVTASHVRFFHKREFQPCGLNPKGFVGRVEKVLEYPNLTAETPIKVRFETAKFSAHFSPEELEVLGNVADGFSESDVTGNGEPDEVPDALPSHHLTNLACNLLGRDPVDSDAIYESSGSGRRRIIWDQDTKRFFISSVAQSVDGEHLPLAKHIPRKIKDTLKSAFVPDNVTPDYYGYTRWRAFQRLVSATANVFGTQALLLALGIKARRLGQAAAVSWVLKDALGKIGRFLWASKMGRSFDVDAKRWRFRSSLLYAMGNGLEVTTYVFPTSFLLLATLANTMKQMSLLTSSATRNAVYSSFAGGSRNIGDITAKGEAQVAVVDLLGMCFGITLSRMIGTGQASIGLAYIILSTIDMYAIYREIRSVVFRWLNHERANMVISQFVDETLAAVPPLIPDNMSGASSPTETTNSTSSDATAAVESFNERGFDRGPTNKLSSALTIASATSLATDQLAIPTPQHVACTERVVMPARGGPHLFKTIRQSCVTPDELRSLVRIFRDEKYLLLPEPSEATVVLHTQAKGMDILKSLLARQYLQAFLSSTSSPSPQPPALWQQLLPRPIAWRIECARMRQSTHSVKALLPLIKLAQSVADKTFPTLLSCLQREGWSTEHFMFGRIRRRMEWDEAMLSNDGAGAPNGEPNDSTEMARDQQPTGTPSQKQLQVA</sequence>
<evidence type="ECO:0000313" key="5">
    <source>
        <dbReference type="EMBL" id="CEM16729.1"/>
    </source>
</evidence>
<keyword evidence="6" id="KW-1185">Reference proteome</keyword>
<dbReference type="Gene3D" id="2.30.30.50">
    <property type="match status" value="1"/>
</dbReference>
<dbReference type="InterPro" id="IPR008990">
    <property type="entry name" value="Elect_transpt_acc-like_dom_sf"/>
</dbReference>
<dbReference type="EMBL" id="CDMY01000482">
    <property type="protein sequence ID" value="CEM16729.1"/>
    <property type="molecule type" value="Genomic_DNA"/>
</dbReference>
<dbReference type="InParanoid" id="A0A0G4FQL3"/>
<reference evidence="5 6" key="1">
    <citation type="submission" date="2014-11" db="EMBL/GenBank/DDBJ databases">
        <authorList>
            <person name="Zhu J."/>
            <person name="Qi W."/>
            <person name="Song R."/>
        </authorList>
    </citation>
    <scope>NUCLEOTIDE SEQUENCE [LARGE SCALE GENOMIC DNA]</scope>
</reference>
<feature type="domain" description="Protein root UVB sensitive/RUS" evidence="3">
    <location>
        <begin position="270"/>
        <end position="501"/>
    </location>
</feature>
<dbReference type="InterPro" id="IPR006968">
    <property type="entry name" value="RUS_fam"/>
</dbReference>
<feature type="region of interest" description="Disordered" evidence="2">
    <location>
        <begin position="743"/>
        <end position="779"/>
    </location>
</feature>
<name>A0A0G4FQL3_VITBC</name>
<feature type="compositionally biased region" description="Polar residues" evidence="2">
    <location>
        <begin position="755"/>
        <end position="779"/>
    </location>
</feature>
<dbReference type="AlphaFoldDB" id="A0A0G4FQL3"/>
<evidence type="ECO:0000256" key="2">
    <source>
        <dbReference type="SAM" id="MobiDB-lite"/>
    </source>
</evidence>
<evidence type="ECO:0000259" key="4">
    <source>
        <dbReference type="Pfam" id="PF24160"/>
    </source>
</evidence>
<organism evidence="5 6">
    <name type="scientific">Vitrella brassicaformis (strain CCMP3155)</name>
    <dbReference type="NCBI Taxonomy" id="1169540"/>
    <lineage>
        <taxon>Eukaryota</taxon>
        <taxon>Sar</taxon>
        <taxon>Alveolata</taxon>
        <taxon>Colpodellida</taxon>
        <taxon>Vitrellaceae</taxon>
        <taxon>Vitrella</taxon>
    </lineage>
</organism>
<evidence type="ECO:0000313" key="6">
    <source>
        <dbReference type="Proteomes" id="UP000041254"/>
    </source>
</evidence>
<feature type="region of interest" description="Disordered" evidence="2">
    <location>
        <begin position="88"/>
        <end position="110"/>
    </location>
</feature>
<dbReference type="Pfam" id="PF04884">
    <property type="entry name" value="UVB_sens_prot"/>
    <property type="match status" value="1"/>
</dbReference>
<dbReference type="SUPFAM" id="SSF50090">
    <property type="entry name" value="Electron transport accessory proteins"/>
    <property type="match status" value="1"/>
</dbReference>
<dbReference type="VEuPathDB" id="CryptoDB:Vbra_15979"/>
<dbReference type="OrthoDB" id="364779at2759"/>
<dbReference type="Proteomes" id="UP000041254">
    <property type="component" value="Unassembled WGS sequence"/>
</dbReference>
<dbReference type="InterPro" id="IPR055412">
    <property type="entry name" value="UVB_sens_C"/>
</dbReference>
<protein>
    <submittedName>
        <fullName evidence="5">Uncharacterized protein</fullName>
    </submittedName>
</protein>
<dbReference type="PANTHER" id="PTHR12770">
    <property type="entry name" value="RUS1 FAMILY PROTEIN C16ORF58"/>
    <property type="match status" value="1"/>
</dbReference>
<accession>A0A0G4FQL3</accession>
<proteinExistence type="inferred from homology"/>
<comment type="similarity">
    <text evidence="1">Belongs to the RUS1 family.</text>
</comment>